<keyword evidence="3" id="KW-1185">Reference proteome</keyword>
<feature type="transmembrane region" description="Helical" evidence="1">
    <location>
        <begin position="31"/>
        <end position="53"/>
    </location>
</feature>
<organism evidence="2 3">
    <name type="scientific">Actinomadura graeca</name>
    <dbReference type="NCBI Taxonomy" id="2750812"/>
    <lineage>
        <taxon>Bacteria</taxon>
        <taxon>Bacillati</taxon>
        <taxon>Actinomycetota</taxon>
        <taxon>Actinomycetes</taxon>
        <taxon>Streptosporangiales</taxon>
        <taxon>Thermomonosporaceae</taxon>
        <taxon>Actinomadura</taxon>
    </lineage>
</organism>
<dbReference type="RefSeq" id="WP_231329318.1">
    <property type="nucleotide sequence ID" value="NZ_CP059572.1"/>
</dbReference>
<keyword evidence="1" id="KW-1133">Transmembrane helix</keyword>
<dbReference type="EMBL" id="CP059572">
    <property type="protein sequence ID" value="QXJ23629.1"/>
    <property type="molecule type" value="Genomic_DNA"/>
</dbReference>
<name>A0ABX8QZK8_9ACTN</name>
<gene>
    <name evidence="2" type="ORF">AGRA3207_004811</name>
</gene>
<evidence type="ECO:0000256" key="1">
    <source>
        <dbReference type="SAM" id="Phobius"/>
    </source>
</evidence>
<evidence type="ECO:0000313" key="2">
    <source>
        <dbReference type="EMBL" id="QXJ23629.1"/>
    </source>
</evidence>
<keyword evidence="1" id="KW-0472">Membrane</keyword>
<reference evidence="2" key="1">
    <citation type="submission" date="2020-07" db="EMBL/GenBank/DDBJ databases">
        <authorList>
            <person name="Tarantini F.S."/>
            <person name="Hong K.W."/>
            <person name="Chan K.G."/>
        </authorList>
    </citation>
    <scope>NUCLEOTIDE SEQUENCE</scope>
    <source>
        <strain evidence="2">32-07</strain>
    </source>
</reference>
<keyword evidence="1" id="KW-0812">Transmembrane</keyword>
<accession>A0ABX8QZK8</accession>
<sequence>MFWLWLLLVVCGVVAGVVPLLPKSWPVVVQALLGVLAAVAAGAAGTYVTDLIAVRRRSVEVRRAEVAEPGARRAALAATGERAAADQSVAGLLRPERAVVDFVGREERNWSCCGSGVLMRGRVRCGW</sequence>
<evidence type="ECO:0000313" key="3">
    <source>
        <dbReference type="Proteomes" id="UP001049518"/>
    </source>
</evidence>
<dbReference type="Proteomes" id="UP001049518">
    <property type="component" value="Chromosome"/>
</dbReference>
<proteinExistence type="predicted"/>
<protein>
    <submittedName>
        <fullName evidence="2">Uncharacterized protein</fullName>
    </submittedName>
</protein>